<comment type="caution">
    <text evidence="2">The sequence shown here is derived from an EMBL/GenBank/DDBJ whole genome shotgun (WGS) entry which is preliminary data.</text>
</comment>
<dbReference type="Pfam" id="PF06094">
    <property type="entry name" value="GGACT"/>
    <property type="match status" value="1"/>
</dbReference>
<organism evidence="2 3">
    <name type="scientific">Chryseolinea lacunae</name>
    <dbReference type="NCBI Taxonomy" id="2801331"/>
    <lineage>
        <taxon>Bacteria</taxon>
        <taxon>Pseudomonadati</taxon>
        <taxon>Bacteroidota</taxon>
        <taxon>Cytophagia</taxon>
        <taxon>Cytophagales</taxon>
        <taxon>Fulvivirgaceae</taxon>
        <taxon>Chryseolinea</taxon>
    </lineage>
</organism>
<reference evidence="2 3" key="1">
    <citation type="submission" date="2021-01" db="EMBL/GenBank/DDBJ databases">
        <title>Chryseolinea sp. Jin1 Genome sequencing and assembly.</title>
        <authorList>
            <person name="Kim I."/>
        </authorList>
    </citation>
    <scope>NUCLEOTIDE SEQUENCE [LARGE SCALE GENOMIC DNA]</scope>
    <source>
        <strain evidence="2 3">Jin1</strain>
    </source>
</reference>
<dbReference type="InterPro" id="IPR009288">
    <property type="entry name" value="AIG2-like_dom"/>
</dbReference>
<dbReference type="Gene3D" id="3.10.490.10">
    <property type="entry name" value="Gamma-glutamyl cyclotransferase-like"/>
    <property type="match status" value="1"/>
</dbReference>
<evidence type="ECO:0000259" key="1">
    <source>
        <dbReference type="Pfam" id="PF06094"/>
    </source>
</evidence>
<evidence type="ECO:0000313" key="2">
    <source>
        <dbReference type="EMBL" id="MBL0739609.1"/>
    </source>
</evidence>
<protein>
    <submittedName>
        <fullName evidence="2">Gamma-glutamylcyclotransferase</fullName>
    </submittedName>
</protein>
<dbReference type="InterPro" id="IPR036568">
    <property type="entry name" value="GGCT-like_sf"/>
</dbReference>
<dbReference type="RefSeq" id="WP_202006589.1">
    <property type="nucleotide sequence ID" value="NZ_JAERRB010000001.1"/>
</dbReference>
<sequence>MTETDLFAFYGSLRRGMENYNVYAEHLQYIRTAVVKGYALYSLIDYPYAVKTDNPNDLLVVELFAIADLQTKQIIHEMELDAGYIFSTLTLTEGKIGIYTFATAGEGDAHVPGGDWVVYHRTFGF</sequence>
<gene>
    <name evidence="2" type="ORF">JI741_00205</name>
</gene>
<accession>A0ABS1KJU4</accession>
<proteinExistence type="predicted"/>
<feature type="domain" description="Gamma-glutamylcyclotransferase AIG2-like" evidence="1">
    <location>
        <begin position="9"/>
        <end position="117"/>
    </location>
</feature>
<name>A0ABS1KJU4_9BACT</name>
<evidence type="ECO:0000313" key="3">
    <source>
        <dbReference type="Proteomes" id="UP000613030"/>
    </source>
</evidence>
<dbReference type="SUPFAM" id="SSF110857">
    <property type="entry name" value="Gamma-glutamyl cyclotransferase-like"/>
    <property type="match status" value="1"/>
</dbReference>
<dbReference type="EMBL" id="JAERRB010000001">
    <property type="protein sequence ID" value="MBL0739609.1"/>
    <property type="molecule type" value="Genomic_DNA"/>
</dbReference>
<dbReference type="Proteomes" id="UP000613030">
    <property type="component" value="Unassembled WGS sequence"/>
</dbReference>
<keyword evidence="3" id="KW-1185">Reference proteome</keyword>